<keyword evidence="2" id="KW-1185">Reference proteome</keyword>
<proteinExistence type="predicted"/>
<evidence type="ECO:0000313" key="1">
    <source>
        <dbReference type="EMBL" id="MDL0089363.1"/>
    </source>
</evidence>
<evidence type="ECO:0000313" key="2">
    <source>
        <dbReference type="Proteomes" id="UP001173801"/>
    </source>
</evidence>
<dbReference type="Pfam" id="PF17437">
    <property type="entry name" value="DUF5416"/>
    <property type="match status" value="1"/>
</dbReference>
<dbReference type="Proteomes" id="UP001173801">
    <property type="component" value="Unassembled WGS sequence"/>
</dbReference>
<comment type="caution">
    <text evidence="1">The sequence shown here is derived from an EMBL/GenBank/DDBJ whole genome shotgun (WGS) entry which is preliminary data.</text>
</comment>
<sequence length="173" mass="19706">MSSVATYSKNFDAYFIKKLDDYDMILVDDGICSDVLNSDIKELIFSDTTKNFHELLGANEDKNTLIIDENFSHLADISVIRLIVRGYDESLDRLSFDAGLLNLSKPYKYSISDGGIEIRLDIIAKDSDINGFLSTIKYEYFSTEFSSDRTIFVYADADLVFTKRLKVSKKDQI</sequence>
<reference evidence="1" key="1">
    <citation type="submission" date="2022-08" db="EMBL/GenBank/DDBJ databases">
        <authorList>
            <person name="Wang H."/>
        </authorList>
    </citation>
    <scope>NUCLEOTIDE SEQUENCE</scope>
    <source>
        <strain evidence="1">PS10</strain>
    </source>
</reference>
<dbReference type="InterPro" id="IPR035393">
    <property type="entry name" value="DUF5416"/>
</dbReference>
<gene>
    <name evidence="1" type="ORF">NYG85_08325</name>
</gene>
<dbReference type="EMBL" id="JANURM010000011">
    <property type="protein sequence ID" value="MDL0089363.1"/>
    <property type="molecule type" value="Genomic_DNA"/>
</dbReference>
<accession>A0ABT7HSG9</accession>
<reference evidence="1" key="2">
    <citation type="journal article" date="2023" name="Microorganisms">
        <title>Isolation and Genomic Characteristics of Cat-Borne Campylobacter felis sp. nov. and Sheep-Borne Campylobacter ovis sp. nov.</title>
        <authorList>
            <person name="Wang H."/>
            <person name="Li Y."/>
            <person name="Gu Y."/>
            <person name="Zhou G."/>
            <person name="Chen X."/>
            <person name="Zhang X."/>
            <person name="Shao Z."/>
            <person name="Zhang J."/>
            <person name="Zhang M."/>
        </authorList>
    </citation>
    <scope>NUCLEOTIDE SEQUENCE</scope>
    <source>
        <strain evidence="1">PS10</strain>
    </source>
</reference>
<organism evidence="1 2">
    <name type="scientific">Campylobacter gastrosuis</name>
    <dbReference type="NCBI Taxonomy" id="2974576"/>
    <lineage>
        <taxon>Bacteria</taxon>
        <taxon>Pseudomonadati</taxon>
        <taxon>Campylobacterota</taxon>
        <taxon>Epsilonproteobacteria</taxon>
        <taxon>Campylobacterales</taxon>
        <taxon>Campylobacteraceae</taxon>
        <taxon>Campylobacter</taxon>
    </lineage>
</organism>
<name>A0ABT7HSG9_9BACT</name>
<protein>
    <submittedName>
        <fullName evidence="1">DUF5416 domain-containing protein</fullName>
    </submittedName>
</protein>
<dbReference type="RefSeq" id="WP_284938021.1">
    <property type="nucleotide sequence ID" value="NZ_JANURM010000011.1"/>
</dbReference>